<dbReference type="InterPro" id="IPR004107">
    <property type="entry name" value="Integrase_SAM-like_N"/>
</dbReference>
<dbReference type="InterPro" id="IPR010998">
    <property type="entry name" value="Integrase_recombinase_N"/>
</dbReference>
<evidence type="ECO:0000256" key="6">
    <source>
        <dbReference type="SAM" id="MobiDB-lite"/>
    </source>
</evidence>
<accession>A0A6L5X2Z1</accession>
<comment type="function">
    <text evidence="1">Site-specific tyrosine recombinase, which acts by catalyzing the cutting and rejoining of the recombining DNA molecules.</text>
</comment>
<dbReference type="EMBL" id="VULZ01000001">
    <property type="protein sequence ID" value="MSS13688.1"/>
    <property type="molecule type" value="Genomic_DNA"/>
</dbReference>
<dbReference type="Pfam" id="PF00589">
    <property type="entry name" value="Phage_integrase"/>
    <property type="match status" value="1"/>
</dbReference>
<protein>
    <submittedName>
        <fullName evidence="8">Site-specific integrase</fullName>
    </submittedName>
</protein>
<dbReference type="InterPro" id="IPR050090">
    <property type="entry name" value="Tyrosine_recombinase_XerCD"/>
</dbReference>
<dbReference type="Pfam" id="PF14659">
    <property type="entry name" value="Phage_int_SAM_3"/>
    <property type="match status" value="1"/>
</dbReference>
<feature type="domain" description="Tyr recombinase" evidence="7">
    <location>
        <begin position="174"/>
        <end position="356"/>
    </location>
</feature>
<evidence type="ECO:0000256" key="1">
    <source>
        <dbReference type="ARBA" id="ARBA00003283"/>
    </source>
</evidence>
<evidence type="ECO:0000256" key="5">
    <source>
        <dbReference type="ARBA" id="ARBA00023172"/>
    </source>
</evidence>
<dbReference type="CDD" id="cd01189">
    <property type="entry name" value="INT_ICEBs1_C_like"/>
    <property type="match status" value="1"/>
</dbReference>
<keyword evidence="9" id="KW-1185">Reference proteome</keyword>
<reference evidence="8 9" key="1">
    <citation type="submission" date="2019-08" db="EMBL/GenBank/DDBJ databases">
        <title>In-depth cultivation of the pig gut microbiome towards novel bacterial diversity and tailored functional studies.</title>
        <authorList>
            <person name="Wylensek D."/>
            <person name="Hitch T.C.A."/>
            <person name="Clavel T."/>
        </authorList>
    </citation>
    <scope>NUCLEOTIDE SEQUENCE [LARGE SCALE GENOMIC DNA]</scope>
    <source>
        <strain evidence="8 9">Oil+RF-744-WCA-WT-11</strain>
    </source>
</reference>
<evidence type="ECO:0000313" key="9">
    <source>
        <dbReference type="Proteomes" id="UP000481852"/>
    </source>
</evidence>
<dbReference type="InterPro" id="IPR002104">
    <property type="entry name" value="Integrase_catalytic"/>
</dbReference>
<dbReference type="PANTHER" id="PTHR30349">
    <property type="entry name" value="PHAGE INTEGRASE-RELATED"/>
    <property type="match status" value="1"/>
</dbReference>
<evidence type="ECO:0000313" key="8">
    <source>
        <dbReference type="EMBL" id="MSS13688.1"/>
    </source>
</evidence>
<dbReference type="PROSITE" id="PS51898">
    <property type="entry name" value="TYR_RECOMBINASE"/>
    <property type="match status" value="1"/>
</dbReference>
<dbReference type="RefSeq" id="WP_154521993.1">
    <property type="nucleotide sequence ID" value="NZ_VULZ01000001.1"/>
</dbReference>
<proteinExistence type="inferred from homology"/>
<gene>
    <name evidence="8" type="ORF">FYJ35_01245</name>
</gene>
<sequence>MASQGTITKYKTKTGKTKWELRFWSKDWTGKNRLVHKAGFMTRAEAKAWYDGYVSEGEERPDLTMGQLYEAYMADMKPKLKNTTYAQKEWAFKTHILPYYSNTPIDSITPKSIMKWQNKLLDARNPKSGQPYSETYLYSLHEQMSAILNYAVKYYKLPTNPCRVTGSIGVAKADEMTIWTPEQFQIFLQYEKKTLYRILYEILFFTGIREGELLALTPKDIPEGENVVIVRKSYAVVHGKEYIQEPKTKKSIRRVKIPEAVHQDIRKYIESVYIGQNERLCLYSKTALNVELKKVAKQAGLPEIHVHELRHSHASFLIGRGVDIATVSNRLGHEKVSTTLNTYTHMLPENDAKVTGFLDSAAEEILDRKDQGQQKSEPEKGPDDENPQK</sequence>
<dbReference type="InterPro" id="IPR013762">
    <property type="entry name" value="Integrase-like_cat_sf"/>
</dbReference>
<keyword evidence="5" id="KW-0233">DNA recombination</keyword>
<evidence type="ECO:0000256" key="3">
    <source>
        <dbReference type="ARBA" id="ARBA00022908"/>
    </source>
</evidence>
<dbReference type="Proteomes" id="UP000481852">
    <property type="component" value="Unassembled WGS sequence"/>
</dbReference>
<organism evidence="8 9">
    <name type="scientific">Porcincola intestinalis</name>
    <dbReference type="NCBI Taxonomy" id="2606632"/>
    <lineage>
        <taxon>Bacteria</taxon>
        <taxon>Bacillati</taxon>
        <taxon>Bacillota</taxon>
        <taxon>Clostridia</taxon>
        <taxon>Lachnospirales</taxon>
        <taxon>Lachnospiraceae</taxon>
        <taxon>Porcincola</taxon>
    </lineage>
</organism>
<comment type="similarity">
    <text evidence="2">Belongs to the 'phage' integrase family.</text>
</comment>
<dbReference type="GO" id="GO:0015074">
    <property type="term" value="P:DNA integration"/>
    <property type="evidence" value="ECO:0007669"/>
    <property type="project" value="UniProtKB-KW"/>
</dbReference>
<keyword evidence="4" id="KW-0238">DNA-binding</keyword>
<dbReference type="GO" id="GO:0006310">
    <property type="term" value="P:DNA recombination"/>
    <property type="evidence" value="ECO:0007669"/>
    <property type="project" value="UniProtKB-KW"/>
</dbReference>
<dbReference type="Gene3D" id="1.10.443.10">
    <property type="entry name" value="Intergrase catalytic core"/>
    <property type="match status" value="1"/>
</dbReference>
<dbReference type="PANTHER" id="PTHR30349:SF64">
    <property type="entry name" value="PROPHAGE INTEGRASE INTD-RELATED"/>
    <property type="match status" value="1"/>
</dbReference>
<evidence type="ECO:0000259" key="7">
    <source>
        <dbReference type="PROSITE" id="PS51898"/>
    </source>
</evidence>
<name>A0A6L5X2Z1_9FIRM</name>
<dbReference type="SUPFAM" id="SSF56349">
    <property type="entry name" value="DNA breaking-rejoining enzymes"/>
    <property type="match status" value="1"/>
</dbReference>
<evidence type="ECO:0000256" key="2">
    <source>
        <dbReference type="ARBA" id="ARBA00008857"/>
    </source>
</evidence>
<dbReference type="Gene3D" id="1.10.150.130">
    <property type="match status" value="1"/>
</dbReference>
<keyword evidence="3" id="KW-0229">DNA integration</keyword>
<dbReference type="GO" id="GO:0003677">
    <property type="term" value="F:DNA binding"/>
    <property type="evidence" value="ECO:0007669"/>
    <property type="project" value="UniProtKB-KW"/>
</dbReference>
<dbReference type="InterPro" id="IPR011010">
    <property type="entry name" value="DNA_brk_join_enz"/>
</dbReference>
<comment type="caution">
    <text evidence="8">The sequence shown here is derived from an EMBL/GenBank/DDBJ whole genome shotgun (WGS) entry which is preliminary data.</text>
</comment>
<evidence type="ECO:0000256" key="4">
    <source>
        <dbReference type="ARBA" id="ARBA00023125"/>
    </source>
</evidence>
<feature type="compositionally biased region" description="Basic and acidic residues" evidence="6">
    <location>
        <begin position="365"/>
        <end position="389"/>
    </location>
</feature>
<dbReference type="AlphaFoldDB" id="A0A6L5X2Z1"/>
<feature type="region of interest" description="Disordered" evidence="6">
    <location>
        <begin position="364"/>
        <end position="389"/>
    </location>
</feature>